<dbReference type="OrthoDB" id="9801056at2"/>
<dbReference type="AlphaFoldDB" id="A0A2R4VTP6"/>
<protein>
    <submittedName>
        <fullName evidence="4">Epimerase</fullName>
    </submittedName>
</protein>
<geneLocation type="plasmid" evidence="4 5">
    <name>pYZ3</name>
</geneLocation>
<keyword evidence="4" id="KW-0614">Plasmid</keyword>
<sequence length="318" mass="33621">MKILITGAGGFVGRRLVARLLEEEALAAPIERIDLIDLGFNGVPENARLRRHHGSFGDDQTLDAALKDGGGDVVFHLASLAGGAAEADYEAGRRVNLDATLALFDRLGHRSAGGQAAPVVVFASSIAVYGAPLPSPVDDRTLPRPVLSYGAHKLAAELVLQDLSRIGRIDGRALRLPGIVARPRAASAGLRSAFMSELMWAAAAGEPYVCPVSPQAVAWWMSADCCVDNLLHAARLDGRALEAGRVWPLPVLRLTIAEVVEALARRFGAGCRDRIAYAPDAGLEAVFGSFPPLVATAAERLGFRHDGSADALVRNAMK</sequence>
<dbReference type="InterPro" id="IPR036291">
    <property type="entry name" value="NAD(P)-bd_dom_sf"/>
</dbReference>
<dbReference type="RefSeq" id="WP_108548093.1">
    <property type="nucleotide sequence ID" value="NZ_CP028904.1"/>
</dbReference>
<dbReference type="Gene3D" id="3.90.25.10">
    <property type="entry name" value="UDP-galactose 4-epimerase, domain 1"/>
    <property type="match status" value="1"/>
</dbReference>
<accession>A0A2R4VTP6</accession>
<dbReference type="KEGG" id="ahu:A6A40_22410"/>
<evidence type="ECO:0000259" key="3">
    <source>
        <dbReference type="Pfam" id="PF01370"/>
    </source>
</evidence>
<keyword evidence="1" id="KW-0521">NADP</keyword>
<name>A0A2R4VTP6_9PROT</name>
<dbReference type="SUPFAM" id="SSF51735">
    <property type="entry name" value="NAD(P)-binding Rossmann-fold domains"/>
    <property type="match status" value="1"/>
</dbReference>
<dbReference type="EMBL" id="CP028904">
    <property type="protein sequence ID" value="AWB07816.1"/>
    <property type="molecule type" value="Genomic_DNA"/>
</dbReference>
<feature type="domain" description="NAD-dependent epimerase/dehydratase" evidence="3">
    <location>
        <begin position="3"/>
        <end position="206"/>
    </location>
</feature>
<dbReference type="InterPro" id="IPR001509">
    <property type="entry name" value="Epimerase_deHydtase"/>
</dbReference>
<evidence type="ECO:0000256" key="2">
    <source>
        <dbReference type="ARBA" id="ARBA00023277"/>
    </source>
</evidence>
<reference evidence="4 5" key="1">
    <citation type="submission" date="2018-04" db="EMBL/GenBank/DDBJ databases">
        <title>Complete genome sequence of the nitrogen-fixing bacterium Azospirillum humicireducens type strain SgZ-5.</title>
        <authorList>
            <person name="Yu Z."/>
        </authorList>
    </citation>
    <scope>NUCLEOTIDE SEQUENCE [LARGE SCALE GENOMIC DNA]</scope>
    <source>
        <strain evidence="4 5">SgZ-5</strain>
        <plasmid evidence="4 5">pYZ3</plasmid>
    </source>
</reference>
<evidence type="ECO:0000256" key="1">
    <source>
        <dbReference type="ARBA" id="ARBA00022857"/>
    </source>
</evidence>
<proteinExistence type="predicted"/>
<evidence type="ECO:0000313" key="4">
    <source>
        <dbReference type="EMBL" id="AWB07816.1"/>
    </source>
</evidence>
<keyword evidence="2" id="KW-0119">Carbohydrate metabolism</keyword>
<gene>
    <name evidence="4" type="ORF">A6A40_22410</name>
</gene>
<dbReference type="Proteomes" id="UP000077405">
    <property type="component" value="Plasmid pYZ3"/>
</dbReference>
<dbReference type="PANTHER" id="PTHR43103">
    <property type="entry name" value="NUCLEOSIDE-DIPHOSPHATE-SUGAR EPIMERASE"/>
    <property type="match status" value="1"/>
</dbReference>
<dbReference type="Gene3D" id="3.40.50.720">
    <property type="entry name" value="NAD(P)-binding Rossmann-like Domain"/>
    <property type="match status" value="1"/>
</dbReference>
<dbReference type="PANTHER" id="PTHR43103:SF3">
    <property type="entry name" value="ADP-L-GLYCERO-D-MANNO-HEPTOSE-6-EPIMERASE"/>
    <property type="match status" value="1"/>
</dbReference>
<dbReference type="Pfam" id="PF01370">
    <property type="entry name" value="Epimerase"/>
    <property type="match status" value="1"/>
</dbReference>
<keyword evidence="5" id="KW-1185">Reference proteome</keyword>
<organism evidence="4 5">
    <name type="scientific">Azospirillum humicireducens</name>
    <dbReference type="NCBI Taxonomy" id="1226968"/>
    <lineage>
        <taxon>Bacteria</taxon>
        <taxon>Pseudomonadati</taxon>
        <taxon>Pseudomonadota</taxon>
        <taxon>Alphaproteobacteria</taxon>
        <taxon>Rhodospirillales</taxon>
        <taxon>Azospirillaceae</taxon>
        <taxon>Azospirillum</taxon>
    </lineage>
</organism>
<evidence type="ECO:0000313" key="5">
    <source>
        <dbReference type="Proteomes" id="UP000077405"/>
    </source>
</evidence>